<feature type="domain" description="LysM" evidence="1">
    <location>
        <begin position="326"/>
        <end position="370"/>
    </location>
</feature>
<dbReference type="InterPro" id="IPR023346">
    <property type="entry name" value="Lysozyme-like_dom_sf"/>
</dbReference>
<evidence type="ECO:0000259" key="1">
    <source>
        <dbReference type="PROSITE" id="PS51782"/>
    </source>
</evidence>
<dbReference type="SUPFAM" id="SSF54106">
    <property type="entry name" value="LysM domain"/>
    <property type="match status" value="1"/>
</dbReference>
<dbReference type="SUPFAM" id="SSF53955">
    <property type="entry name" value="Lysozyme-like"/>
    <property type="match status" value="1"/>
</dbReference>
<dbReference type="AlphaFoldDB" id="A0A968GFD7"/>
<dbReference type="Proteomes" id="UP000752013">
    <property type="component" value="Unassembled WGS sequence"/>
</dbReference>
<dbReference type="Gene3D" id="1.10.530.10">
    <property type="match status" value="1"/>
</dbReference>
<organism evidence="2 3">
    <name type="scientific">Entomospira nematocerorum</name>
    <dbReference type="NCBI Taxonomy" id="2719987"/>
    <lineage>
        <taxon>Bacteria</taxon>
        <taxon>Pseudomonadati</taxon>
        <taxon>Spirochaetota</taxon>
        <taxon>Spirochaetia</taxon>
        <taxon>Spirochaetales</taxon>
        <taxon>Spirochaetaceae</taxon>
        <taxon>Entomospira</taxon>
    </lineage>
</organism>
<sequence>MQMYIVYRILFVLLLSSGFLSAKNPPKPKPLHEPISLGAIKRDPQYKIILKQEIHHAVDKHFDRYQQERMLRFLRESLERAEPYLPYIMERIDYYGLPRELIYLPVVESGYRFSAVSRAGATGMWQFMRTSALPYGLIIDEWRDDRLDVYLSTDAALRKIRDEMDLLGDPLLAIAAYNGGITRVRRQQRYLMGKGINPSFWSMYDERLLPKETSEYVPQLLAISRLMEKPRRYGLKPIRWKPQGLNTGKKKAFVEIELEKQINLELIAKEVGIDVAELFVLNQSLKKGITPPAIKGRSFVMRLPAAHAPSLADAIVASDWVPNVFIKYRVKKGDSFARIAAKHAISTEKLIAANPHKNPRLIHPGEILNIPIS</sequence>
<dbReference type="CDD" id="cd00118">
    <property type="entry name" value="LysM"/>
    <property type="match status" value="1"/>
</dbReference>
<dbReference type="EMBL" id="JAATLK010000001">
    <property type="protein sequence ID" value="NIZ47218.1"/>
    <property type="molecule type" value="Genomic_DNA"/>
</dbReference>
<dbReference type="InterPro" id="IPR008258">
    <property type="entry name" value="Transglycosylase_SLT_dom_1"/>
</dbReference>
<dbReference type="Pfam" id="PF01476">
    <property type="entry name" value="LysM"/>
    <property type="match status" value="1"/>
</dbReference>
<gene>
    <name evidence="2" type="ORF">HCT46_04725</name>
</gene>
<dbReference type="Gene3D" id="3.10.350.10">
    <property type="entry name" value="LysM domain"/>
    <property type="match status" value="1"/>
</dbReference>
<reference evidence="2" key="1">
    <citation type="submission" date="2020-03" db="EMBL/GenBank/DDBJ databases">
        <title>Spirochaetal bacteria isolated from arthropods constitute a novel genus Entomospira genus novum within the order Spirochaetales.</title>
        <authorList>
            <person name="Grana-Miraglia L."/>
            <person name="Sikutova S."/>
            <person name="Fingerle V."/>
            <person name="Sing A."/>
            <person name="Castillo-Ramirez S."/>
            <person name="Margos G."/>
            <person name="Rudolf I."/>
        </authorList>
    </citation>
    <scope>NUCLEOTIDE SEQUENCE</scope>
    <source>
        <strain evidence="2">BR208</strain>
    </source>
</reference>
<evidence type="ECO:0000313" key="3">
    <source>
        <dbReference type="Proteomes" id="UP000752013"/>
    </source>
</evidence>
<dbReference type="InterPro" id="IPR036779">
    <property type="entry name" value="LysM_dom_sf"/>
</dbReference>
<dbReference type="SMART" id="SM00257">
    <property type="entry name" value="LysM"/>
    <property type="match status" value="1"/>
</dbReference>
<proteinExistence type="predicted"/>
<dbReference type="PROSITE" id="PS51782">
    <property type="entry name" value="LYSM"/>
    <property type="match status" value="1"/>
</dbReference>
<dbReference type="InterPro" id="IPR018392">
    <property type="entry name" value="LysM"/>
</dbReference>
<dbReference type="Pfam" id="PF01464">
    <property type="entry name" value="SLT"/>
    <property type="match status" value="1"/>
</dbReference>
<protein>
    <submittedName>
        <fullName evidence="2">Transglycosylase SLT domain-containing protein</fullName>
    </submittedName>
</protein>
<accession>A0A968GFD7</accession>
<comment type="caution">
    <text evidence="2">The sequence shown here is derived from an EMBL/GenBank/DDBJ whole genome shotgun (WGS) entry which is preliminary data.</text>
</comment>
<evidence type="ECO:0000313" key="2">
    <source>
        <dbReference type="EMBL" id="NIZ47218.1"/>
    </source>
</evidence>
<name>A0A968GFD7_9SPIO</name>
<keyword evidence="3" id="KW-1185">Reference proteome</keyword>
<dbReference type="CDD" id="cd16894">
    <property type="entry name" value="MltD-like"/>
    <property type="match status" value="1"/>
</dbReference>